<dbReference type="Pfam" id="PF13410">
    <property type="entry name" value="GST_C_2"/>
    <property type="match status" value="1"/>
</dbReference>
<evidence type="ECO:0000256" key="1">
    <source>
        <dbReference type="PIRSR" id="PIRSR015753-1"/>
    </source>
</evidence>
<dbReference type="SFLD" id="SFLDG01206">
    <property type="entry name" value="Xi.1"/>
    <property type="match status" value="1"/>
</dbReference>
<feature type="active site" description="Proton donor/acceptor" evidence="1">
    <location>
        <position position="200"/>
    </location>
</feature>
<dbReference type="GO" id="GO:0005737">
    <property type="term" value="C:cytoplasm"/>
    <property type="evidence" value="ECO:0007669"/>
    <property type="project" value="TreeGrafter"/>
</dbReference>
<feature type="site" description="Lowers pKa of active site Cys" evidence="3">
    <location>
        <position position="258"/>
    </location>
</feature>
<protein>
    <submittedName>
        <fullName evidence="5">Glutathionyl-hydroquinone reductase YqjG</fullName>
        <ecNumber evidence="5">1.8.-.-</ecNumber>
    </submittedName>
</protein>
<dbReference type="AlphaFoldDB" id="A0A3G6IUS1"/>
<dbReference type="InterPro" id="IPR040079">
    <property type="entry name" value="Glutathione_S-Trfase"/>
</dbReference>
<reference evidence="5 6" key="1">
    <citation type="submission" date="2018-11" db="EMBL/GenBank/DDBJ databases">
        <authorList>
            <person name="Kleinhagauer T."/>
            <person name="Glaeser S.P."/>
            <person name="Spergser J."/>
            <person name="Ruckert C."/>
            <person name="Kaempfer P."/>
            <person name="Busse H.-J."/>
        </authorList>
    </citation>
    <scope>NUCLEOTIDE SEQUENCE [LARGE SCALE GENOMIC DNA]</scope>
    <source>
        <strain evidence="5 6">812CH</strain>
    </source>
</reference>
<dbReference type="SFLD" id="SFLDS00019">
    <property type="entry name" value="Glutathione_Transferase_(cytos"/>
    <property type="match status" value="1"/>
</dbReference>
<evidence type="ECO:0000313" key="5">
    <source>
        <dbReference type="EMBL" id="AZA09432.1"/>
    </source>
</evidence>
<dbReference type="PANTHER" id="PTHR32419:SF6">
    <property type="entry name" value="GLUTATHIONE S-TRANSFERASE OMEGA-LIKE 1-RELATED"/>
    <property type="match status" value="1"/>
</dbReference>
<dbReference type="Pfam" id="PF13409">
    <property type="entry name" value="GST_N_2"/>
    <property type="match status" value="1"/>
</dbReference>
<gene>
    <name evidence="5" type="primary">yqjG</name>
    <name evidence="5" type="ORF">CPPEL_06605</name>
</gene>
<dbReference type="Gene3D" id="3.40.30.10">
    <property type="entry name" value="Glutaredoxin"/>
    <property type="match status" value="1"/>
</dbReference>
<evidence type="ECO:0000256" key="3">
    <source>
        <dbReference type="PIRSR" id="PIRSR015753-3"/>
    </source>
</evidence>
<dbReference type="PANTHER" id="PTHR32419">
    <property type="entry name" value="GLUTATHIONYL-HYDROQUINONE REDUCTASE"/>
    <property type="match status" value="1"/>
</dbReference>
<organism evidence="5 6">
    <name type="scientific">Corynebacterium pseudopelargi</name>
    <dbReference type="NCBI Taxonomy" id="2080757"/>
    <lineage>
        <taxon>Bacteria</taxon>
        <taxon>Bacillati</taxon>
        <taxon>Actinomycetota</taxon>
        <taxon>Actinomycetes</taxon>
        <taxon>Mycobacteriales</taxon>
        <taxon>Corynebacteriaceae</taxon>
        <taxon>Corynebacterium</taxon>
    </lineage>
</organism>
<dbReference type="InterPro" id="IPR036282">
    <property type="entry name" value="Glutathione-S-Trfase_C_sf"/>
</dbReference>
<evidence type="ECO:0000259" key="4">
    <source>
        <dbReference type="PROSITE" id="PS50405"/>
    </source>
</evidence>
<dbReference type="InterPro" id="IPR016639">
    <property type="entry name" value="GST_Omega/GSH"/>
</dbReference>
<sequence>MSYFVDMSTSKDWAGDAQNASTTGEFIRDTRYIDDRILSSVDTPTQQPDGRTFWPAVPGKYRLVAARACPWAHRSVITRRLKGLEDVISIGLAGPTHDKRSWTFDLDPGEVDPVLGIERLQQAYFNRFPDYPRGITVPAMVDIESKSVVTNDFPSLVPDLNDQWSEYEREGAPDLYPEELREEIDELTAYIFKEVNNGVYRCGFASTQEAYDKAYARLWDALDTLEERLSTQRYLVGEHITLADIYLFPTLVRFDAVYHGHFKCNRNKITEMPALWGYLRDLFQTPGFGDTTDFKEIKEHYYIVHTDVNPTQVVPQGPDLSGFFSEHGREQLGGSPFAAGATAPGPVPENERVRNMLPEQQAFFEA</sequence>
<dbReference type="PROSITE" id="PS50405">
    <property type="entry name" value="GST_CTER"/>
    <property type="match status" value="1"/>
</dbReference>
<evidence type="ECO:0000313" key="6">
    <source>
        <dbReference type="Proteomes" id="UP000271426"/>
    </source>
</evidence>
<dbReference type="SFLD" id="SFLDG01148">
    <property type="entry name" value="Xi_(cytGST)"/>
    <property type="match status" value="1"/>
</dbReference>
<dbReference type="InterPro" id="IPR010987">
    <property type="entry name" value="Glutathione-S-Trfase_C-like"/>
</dbReference>
<feature type="active site" description="Nucleophile" evidence="1">
    <location>
        <position position="69"/>
    </location>
</feature>
<keyword evidence="5" id="KW-0560">Oxidoreductase</keyword>
<dbReference type="GO" id="GO:0016491">
    <property type="term" value="F:oxidoreductase activity"/>
    <property type="evidence" value="ECO:0007669"/>
    <property type="project" value="UniProtKB-KW"/>
</dbReference>
<proteinExistence type="predicted"/>
<accession>A0A3G6IUS1</accession>
<feature type="binding site" evidence="2">
    <location>
        <position position="102"/>
    </location>
    <ligand>
        <name>glutathione</name>
        <dbReference type="ChEBI" id="CHEBI:57925"/>
    </ligand>
</feature>
<dbReference type="GO" id="GO:0004364">
    <property type="term" value="F:glutathione transferase activity"/>
    <property type="evidence" value="ECO:0007669"/>
    <property type="project" value="InterPro"/>
</dbReference>
<evidence type="ECO:0000256" key="2">
    <source>
        <dbReference type="PIRSR" id="PIRSR015753-2"/>
    </source>
</evidence>
<dbReference type="EMBL" id="CP033898">
    <property type="protein sequence ID" value="AZA09432.1"/>
    <property type="molecule type" value="Genomic_DNA"/>
</dbReference>
<dbReference type="Proteomes" id="UP000271426">
    <property type="component" value="Chromosome"/>
</dbReference>
<dbReference type="SUPFAM" id="SSF47616">
    <property type="entry name" value="GST C-terminal domain-like"/>
    <property type="match status" value="1"/>
</dbReference>
<feature type="domain" description="GST C-terminal" evidence="4">
    <location>
        <begin position="177"/>
        <end position="301"/>
    </location>
</feature>
<name>A0A3G6IUS1_9CORY</name>
<dbReference type="Gene3D" id="1.20.1050.10">
    <property type="match status" value="1"/>
</dbReference>
<dbReference type="InterPro" id="IPR004045">
    <property type="entry name" value="Glutathione_S-Trfase_N"/>
</dbReference>
<dbReference type="CDD" id="cd03190">
    <property type="entry name" value="GST_C_Omega_like"/>
    <property type="match status" value="1"/>
</dbReference>
<dbReference type="InterPro" id="IPR047047">
    <property type="entry name" value="GST_Omega-like_C"/>
</dbReference>
<dbReference type="PIRSF" id="PIRSF015753">
    <property type="entry name" value="GST"/>
    <property type="match status" value="1"/>
</dbReference>
<feature type="site" description="Lowers pKa of active site Cys" evidence="3">
    <location>
        <position position="301"/>
    </location>
</feature>
<dbReference type="KEGG" id="cpso:CPPEL_06605"/>
<dbReference type="EC" id="1.8.-.-" evidence="5"/>
<keyword evidence="6" id="KW-1185">Reference proteome</keyword>